<dbReference type="InterPro" id="IPR003593">
    <property type="entry name" value="AAA+_ATPase"/>
</dbReference>
<evidence type="ECO:0000259" key="2">
    <source>
        <dbReference type="SMART" id="SM00382"/>
    </source>
</evidence>
<gene>
    <name evidence="3" type="ORF">SAMN05216447_10619</name>
</gene>
<dbReference type="RefSeq" id="WP_078686764.1">
    <property type="nucleotide sequence ID" value="NZ_FNWT01000006.1"/>
</dbReference>
<accession>A0A1H6JA02</accession>
<dbReference type="InterPro" id="IPR045006">
    <property type="entry name" value="CHLI-like"/>
</dbReference>
<dbReference type="InterPro" id="IPR027417">
    <property type="entry name" value="P-loop_NTPase"/>
</dbReference>
<comment type="caution">
    <text evidence="3">The sequence shown here is derived from an EMBL/GenBank/DDBJ whole genome shotgun (WGS) entry which is preliminary data.</text>
</comment>
<feature type="domain" description="AAA+ ATPase" evidence="2">
    <location>
        <begin position="209"/>
        <end position="391"/>
    </location>
</feature>
<reference evidence="3 4" key="1">
    <citation type="submission" date="2016-10" db="EMBL/GenBank/DDBJ databases">
        <authorList>
            <person name="Varghese N."/>
            <person name="Submissions S."/>
        </authorList>
    </citation>
    <scope>NUCLEOTIDE SEQUENCE [LARGE SCALE GENOMIC DNA]</scope>
    <source>
        <strain evidence="3 4">WCP15</strain>
    </source>
</reference>
<dbReference type="CDD" id="cd00009">
    <property type="entry name" value="AAA"/>
    <property type="match status" value="1"/>
</dbReference>
<dbReference type="SUPFAM" id="SSF52540">
    <property type="entry name" value="P-loop containing nucleoside triphosphate hydrolases"/>
    <property type="match status" value="1"/>
</dbReference>
<dbReference type="Pfam" id="PF13335">
    <property type="entry name" value="Mg_chelatase_C"/>
    <property type="match status" value="1"/>
</dbReference>
<dbReference type="Gene3D" id="3.40.50.300">
    <property type="entry name" value="P-loop containing nucleotide triphosphate hydrolases"/>
    <property type="match status" value="1"/>
</dbReference>
<dbReference type="InterPro" id="IPR014721">
    <property type="entry name" value="Ribsml_uS5_D2-typ_fold_subgr"/>
</dbReference>
<dbReference type="SUPFAM" id="SSF54211">
    <property type="entry name" value="Ribosomal protein S5 domain 2-like"/>
    <property type="match status" value="1"/>
</dbReference>
<evidence type="ECO:0000256" key="1">
    <source>
        <dbReference type="ARBA" id="ARBA00006354"/>
    </source>
</evidence>
<dbReference type="NCBIfam" id="TIGR00368">
    <property type="entry name" value="YifB family Mg chelatase-like AAA ATPase"/>
    <property type="match status" value="1"/>
</dbReference>
<dbReference type="Proteomes" id="UP000199135">
    <property type="component" value="Unassembled WGS sequence"/>
</dbReference>
<dbReference type="InterPro" id="IPR004482">
    <property type="entry name" value="Mg_chelat-rel"/>
</dbReference>
<name>A0A1H6JA02_9ACTN</name>
<dbReference type="EMBL" id="FNWT01000006">
    <property type="protein sequence ID" value="SEH57550.1"/>
    <property type="molecule type" value="Genomic_DNA"/>
</dbReference>
<dbReference type="PANTHER" id="PTHR32039:SF7">
    <property type="entry name" value="COMPETENCE PROTEIN COMM"/>
    <property type="match status" value="1"/>
</dbReference>
<protein>
    <submittedName>
        <fullName evidence="3">Magnesium chelatase family protein</fullName>
    </submittedName>
</protein>
<evidence type="ECO:0000313" key="3">
    <source>
        <dbReference type="EMBL" id="SEH57550.1"/>
    </source>
</evidence>
<dbReference type="Pfam" id="PF01078">
    <property type="entry name" value="Mg_chelatase"/>
    <property type="match status" value="1"/>
</dbReference>
<dbReference type="InterPro" id="IPR020568">
    <property type="entry name" value="Ribosomal_Su5_D2-typ_SF"/>
</dbReference>
<dbReference type="PANTHER" id="PTHR32039">
    <property type="entry name" value="MAGNESIUM-CHELATASE SUBUNIT CHLI"/>
    <property type="match status" value="1"/>
</dbReference>
<dbReference type="Pfam" id="PF13541">
    <property type="entry name" value="ChlI"/>
    <property type="match status" value="1"/>
</dbReference>
<dbReference type="Gene3D" id="3.30.230.10">
    <property type="match status" value="1"/>
</dbReference>
<dbReference type="SMART" id="SM00382">
    <property type="entry name" value="AAA"/>
    <property type="match status" value="1"/>
</dbReference>
<dbReference type="InterPro" id="IPR000523">
    <property type="entry name" value="Mg_chelatse_chII-like_cat_dom"/>
</dbReference>
<evidence type="ECO:0000313" key="4">
    <source>
        <dbReference type="Proteomes" id="UP000199135"/>
    </source>
</evidence>
<proteinExistence type="inferred from homology"/>
<sequence length="495" mass="52942">MSWDSLAVNAATIRGVEAFRVSCEVSCSGGIPGISIVGLPDGSVLEARTRVRCAIRNCGFELPRLHITVNLAPAELRKTGTGFDLPLAVGILAATGQIPRGGLDGLLFVGELGLDGSVNESRGMVAYRHLADSLGLRLVCAPESPVGPDPQRTLGLSNLSQLRGGAHRIPTLDAPVVSSVSSVSPEPLDYRDVIDQEMAKRALVIAAAGDHGLLMVGPPGSGKSMLAQRMTSILPPLHNSEREEALLVHSVAEEDIGGLLAGQRPFRSPHHSISCAGMIGGGRPVVPGEVSLAHGGVLFLDEIPEFASNVLQALRQPFEEHEVRLVRADGLYRFPCRFSFLAAANPCPCGHLGDIGRECRCSPAQIEKYQSRVGGPLLDRIDMHIFVSRPDSRLVVRDEQGTGSDEMREKVISAREYAAWRRGREPSEGRPTVSSLSLGADARRSLEAISRQLGLGGRATVKVASVARTIADLDHRARVSREDVGEACAYRERSR</sequence>
<keyword evidence="4" id="KW-1185">Reference proteome</keyword>
<comment type="similarity">
    <text evidence="1">Belongs to the Mg-chelatase subunits D/I family. ComM subfamily.</text>
</comment>
<dbReference type="InterPro" id="IPR025158">
    <property type="entry name" value="Mg_chelat-rel_C"/>
</dbReference>
<organism evidence="3 4">
    <name type="scientific">Parafannyhessea umbonata</name>
    <dbReference type="NCBI Taxonomy" id="604330"/>
    <lineage>
        <taxon>Bacteria</taxon>
        <taxon>Bacillati</taxon>
        <taxon>Actinomycetota</taxon>
        <taxon>Coriobacteriia</taxon>
        <taxon>Coriobacteriales</taxon>
        <taxon>Atopobiaceae</taxon>
        <taxon>Parafannyhessea</taxon>
    </lineage>
</organism>